<dbReference type="GeneID" id="92087793"/>
<feature type="region of interest" description="Disordered" evidence="1">
    <location>
        <begin position="106"/>
        <end position="146"/>
    </location>
</feature>
<reference evidence="3 4" key="1">
    <citation type="submission" date="2023-01" db="EMBL/GenBank/DDBJ databases">
        <title>Analysis of 21 Apiospora genomes using comparative genomics revels a genus with tremendous synthesis potential of carbohydrate active enzymes and secondary metabolites.</title>
        <authorList>
            <person name="Sorensen T."/>
        </authorList>
    </citation>
    <scope>NUCLEOTIDE SEQUENCE [LARGE SCALE GENOMIC DNA]</scope>
    <source>
        <strain evidence="3 4">CBS 135458</strain>
    </source>
</reference>
<dbReference type="PROSITE" id="PS00028">
    <property type="entry name" value="ZINC_FINGER_C2H2_1"/>
    <property type="match status" value="1"/>
</dbReference>
<organism evidence="3 4">
    <name type="scientific">Apiospora phragmitis</name>
    <dbReference type="NCBI Taxonomy" id="2905665"/>
    <lineage>
        <taxon>Eukaryota</taxon>
        <taxon>Fungi</taxon>
        <taxon>Dikarya</taxon>
        <taxon>Ascomycota</taxon>
        <taxon>Pezizomycotina</taxon>
        <taxon>Sordariomycetes</taxon>
        <taxon>Xylariomycetidae</taxon>
        <taxon>Amphisphaeriales</taxon>
        <taxon>Apiosporaceae</taxon>
        <taxon>Apiospora</taxon>
    </lineage>
</organism>
<dbReference type="Proteomes" id="UP001480595">
    <property type="component" value="Unassembled WGS sequence"/>
</dbReference>
<accession>A0ABR1VXU7</accession>
<dbReference type="SMART" id="SM00355">
    <property type="entry name" value="ZnF_C2H2"/>
    <property type="match status" value="2"/>
</dbReference>
<evidence type="ECO:0000256" key="1">
    <source>
        <dbReference type="SAM" id="MobiDB-lite"/>
    </source>
</evidence>
<sequence length="270" mass="30306">MSSAIDETQGSRLEQDLLMGIMPDWHPAERVALAQAVLVIWGVDITQQTLGSEINMNDARARDMLSNMLQQFQDMADILAERSHAVFTDPDTAIQQAIYNREARLRRNSAKASEDQGNSDPELPIPTEPPDQRSLSDSAPATPLDESDPVFECRHCSYTCPEFGRLNRHTKEKHEKVRYPCSAPGCTKTFLRKDYRERRERKQHGGPASRPPSLPAAYRQLPVVERLVTAVAASPERRKIARTSYGESGPFRDGDGSAEEVVIFRFPCEP</sequence>
<protein>
    <recommendedName>
        <fullName evidence="2">C2H2-type domain-containing protein</fullName>
    </recommendedName>
</protein>
<keyword evidence="4" id="KW-1185">Reference proteome</keyword>
<feature type="domain" description="C2H2-type" evidence="2">
    <location>
        <begin position="153"/>
        <end position="174"/>
    </location>
</feature>
<proteinExistence type="predicted"/>
<evidence type="ECO:0000259" key="2">
    <source>
        <dbReference type="PROSITE" id="PS00028"/>
    </source>
</evidence>
<name>A0ABR1VXU7_9PEZI</name>
<evidence type="ECO:0000313" key="4">
    <source>
        <dbReference type="Proteomes" id="UP001480595"/>
    </source>
</evidence>
<gene>
    <name evidence="3" type="ORF">PG994_003321</name>
</gene>
<comment type="caution">
    <text evidence="3">The sequence shown here is derived from an EMBL/GenBank/DDBJ whole genome shotgun (WGS) entry which is preliminary data.</text>
</comment>
<dbReference type="InterPro" id="IPR013087">
    <property type="entry name" value="Znf_C2H2_type"/>
</dbReference>
<dbReference type="EMBL" id="JAQQWL010000004">
    <property type="protein sequence ID" value="KAK8076049.1"/>
    <property type="molecule type" value="Genomic_DNA"/>
</dbReference>
<dbReference type="Gene3D" id="3.30.160.60">
    <property type="entry name" value="Classic Zinc Finger"/>
    <property type="match status" value="1"/>
</dbReference>
<dbReference type="RefSeq" id="XP_066719008.1">
    <property type="nucleotide sequence ID" value="XM_066854730.1"/>
</dbReference>
<evidence type="ECO:0000313" key="3">
    <source>
        <dbReference type="EMBL" id="KAK8076049.1"/>
    </source>
</evidence>